<organism evidence="1 2">
    <name type="scientific">Aphanomyces euteiches</name>
    <dbReference type="NCBI Taxonomy" id="100861"/>
    <lineage>
        <taxon>Eukaryota</taxon>
        <taxon>Sar</taxon>
        <taxon>Stramenopiles</taxon>
        <taxon>Oomycota</taxon>
        <taxon>Saprolegniomycetes</taxon>
        <taxon>Saprolegniales</taxon>
        <taxon>Verrucalvaceae</taxon>
        <taxon>Aphanomyces</taxon>
    </lineage>
</organism>
<protein>
    <recommendedName>
        <fullName evidence="3">N-acetyltransferase domain-containing protein</fullName>
    </recommendedName>
</protein>
<keyword evidence="2" id="KW-1185">Reference proteome</keyword>
<gene>
    <name evidence="1" type="ORF">Ae201684_001750</name>
</gene>
<dbReference type="AlphaFoldDB" id="A0A6G0XT73"/>
<sequence>MDSNYELIDLYHAYDAALLDRFYVDVLEPCFGVSPDGLESVGVMHRQLAHGNHAPNEAHVLHIAVVKDKTTGVIVAGVSFEYYKRSNCGLVAYLATNPNIDTRRMNLGVYLAAHCADVIIPYEAQRHGYKYCDAAFVESHSDSVEHDTMVPAHRRSILATKIGIRYLAFDYVTPRLESGKQKCRHMYLGVETRFCLRENGKDIGMDSSIVAAFLIDYYNVAMGSEAAACDIDIQRQLKWLAANPVLPLIETTAFQPVARL</sequence>
<dbReference type="VEuPathDB" id="FungiDB:AeMF1_005675"/>
<name>A0A6G0XT73_9STRA</name>
<evidence type="ECO:0000313" key="2">
    <source>
        <dbReference type="Proteomes" id="UP000481153"/>
    </source>
</evidence>
<dbReference type="EMBL" id="VJMJ01000013">
    <property type="protein sequence ID" value="KAF0743607.1"/>
    <property type="molecule type" value="Genomic_DNA"/>
</dbReference>
<proteinExistence type="predicted"/>
<reference evidence="1 2" key="1">
    <citation type="submission" date="2019-07" db="EMBL/GenBank/DDBJ databases">
        <title>Genomics analysis of Aphanomyces spp. identifies a new class of oomycete effector associated with host adaptation.</title>
        <authorList>
            <person name="Gaulin E."/>
        </authorList>
    </citation>
    <scope>NUCLEOTIDE SEQUENCE [LARGE SCALE GENOMIC DNA]</scope>
    <source>
        <strain evidence="1 2">ATCC 201684</strain>
    </source>
</reference>
<accession>A0A6G0XT73</accession>
<evidence type="ECO:0008006" key="3">
    <source>
        <dbReference type="Google" id="ProtNLM"/>
    </source>
</evidence>
<evidence type="ECO:0000313" key="1">
    <source>
        <dbReference type="EMBL" id="KAF0743607.1"/>
    </source>
</evidence>
<dbReference type="Proteomes" id="UP000481153">
    <property type="component" value="Unassembled WGS sequence"/>
</dbReference>
<comment type="caution">
    <text evidence="1">The sequence shown here is derived from an EMBL/GenBank/DDBJ whole genome shotgun (WGS) entry which is preliminary data.</text>
</comment>